<dbReference type="Proteomes" id="UP000481421">
    <property type="component" value="Unassembled WGS sequence"/>
</dbReference>
<evidence type="ECO:0000256" key="1">
    <source>
        <dbReference type="SAM" id="Phobius"/>
    </source>
</evidence>
<sequence>MSAVTIQQMADRIAGLMEERLRIRGQGLSEKLRRGGRLLPRSVRAHARELADFAEKAKNPKLLVQIDQARVAACYDVCLRYLSARRAGSVLANALLRVAATVGLGLVVLGGLVVLVQKLQGRI</sequence>
<keyword evidence="3" id="KW-1185">Reference proteome</keyword>
<evidence type="ECO:0000313" key="3">
    <source>
        <dbReference type="Proteomes" id="UP000481421"/>
    </source>
</evidence>
<evidence type="ECO:0000313" key="2">
    <source>
        <dbReference type="EMBL" id="NEX47061.1"/>
    </source>
</evidence>
<accession>A0A6B3RNN3</accession>
<comment type="caution">
    <text evidence="2">The sequence shown here is derived from an EMBL/GenBank/DDBJ whole genome shotgun (WGS) entry which is preliminary data.</text>
</comment>
<feature type="transmembrane region" description="Helical" evidence="1">
    <location>
        <begin position="94"/>
        <end position="116"/>
    </location>
</feature>
<keyword evidence="1" id="KW-0812">Transmembrane</keyword>
<gene>
    <name evidence="2" type="ORF">G3572_12660</name>
</gene>
<protein>
    <submittedName>
        <fullName evidence="2">Uncharacterized protein</fullName>
    </submittedName>
</protein>
<dbReference type="AlphaFoldDB" id="A0A6B3RNN3"/>
<organism evidence="2 3">
    <name type="scientific">Pseudotabrizicola algicola</name>
    <dbReference type="NCBI Taxonomy" id="2709381"/>
    <lineage>
        <taxon>Bacteria</taxon>
        <taxon>Pseudomonadati</taxon>
        <taxon>Pseudomonadota</taxon>
        <taxon>Alphaproteobacteria</taxon>
        <taxon>Rhodobacterales</taxon>
        <taxon>Paracoccaceae</taxon>
        <taxon>Pseudotabrizicola</taxon>
    </lineage>
</organism>
<dbReference type="RefSeq" id="WP_164612339.1">
    <property type="nucleotide sequence ID" value="NZ_JAAIKE010000003.1"/>
</dbReference>
<keyword evidence="1" id="KW-0472">Membrane</keyword>
<proteinExistence type="predicted"/>
<name>A0A6B3RNN3_9RHOB</name>
<reference evidence="2 3" key="1">
    <citation type="submission" date="2020-02" db="EMBL/GenBank/DDBJ databases">
        <title>Rhodobacter algicola sp. nov., isolated from microalga culture.</title>
        <authorList>
            <person name="Park C.-Y."/>
        </authorList>
    </citation>
    <scope>NUCLEOTIDE SEQUENCE [LARGE SCALE GENOMIC DNA]</scope>
    <source>
        <strain evidence="2 3">ETT8</strain>
    </source>
</reference>
<dbReference type="EMBL" id="JAAIKE010000003">
    <property type="protein sequence ID" value="NEX47061.1"/>
    <property type="molecule type" value="Genomic_DNA"/>
</dbReference>
<keyword evidence="1" id="KW-1133">Transmembrane helix</keyword>